<evidence type="ECO:0000313" key="2">
    <source>
        <dbReference type="Proteomes" id="UP000265619"/>
    </source>
</evidence>
<dbReference type="EMBL" id="QXMN01000001">
    <property type="protein sequence ID" value="RIX85308.1"/>
    <property type="molecule type" value="Genomic_DNA"/>
</dbReference>
<protein>
    <submittedName>
        <fullName evidence="1">DUF2783 domain-containing protein</fullName>
    </submittedName>
</protein>
<dbReference type="AlphaFoldDB" id="A0A9X8D9P2"/>
<comment type="caution">
    <text evidence="1">The sequence shown here is derived from an EMBL/GenBank/DDBJ whole genome shotgun (WGS) entry which is preliminary data.</text>
</comment>
<evidence type="ECO:0000313" key="1">
    <source>
        <dbReference type="EMBL" id="RIX85308.1"/>
    </source>
</evidence>
<organism evidence="1 2">
    <name type="scientific">Acidovorax cavernicola</name>
    <dbReference type="NCBI Taxonomy" id="1675792"/>
    <lineage>
        <taxon>Bacteria</taxon>
        <taxon>Pseudomonadati</taxon>
        <taxon>Pseudomonadota</taxon>
        <taxon>Betaproteobacteria</taxon>
        <taxon>Burkholderiales</taxon>
        <taxon>Comamonadaceae</taxon>
        <taxon>Acidovorax</taxon>
    </lineage>
</organism>
<name>A0A9X8D9P2_9BURK</name>
<dbReference type="RefSeq" id="WP_119551680.1">
    <property type="nucleotide sequence ID" value="NZ_QXMN01000001.1"/>
</dbReference>
<accession>A0A9X8D9P2</accession>
<gene>
    <name evidence="1" type="ORF">D3H34_01900</name>
</gene>
<keyword evidence="2" id="KW-1185">Reference proteome</keyword>
<sequence length="68" mass="7427">MSTTQQQLDDLLEHLIALTDLPDPAAQRDRLARLVLLLAEDLGDPAVVRAAIDEVMRDEAQPLALAIP</sequence>
<dbReference type="Proteomes" id="UP000265619">
    <property type="component" value="Unassembled WGS sequence"/>
</dbReference>
<reference evidence="1 2" key="1">
    <citation type="submission" date="2018-09" db="EMBL/GenBank/DDBJ databases">
        <title>Acidovorax cavernicola nov. sp. isolated from Gruta de las Maravillas (Aracena, Spain).</title>
        <authorList>
            <person name="Jurado V."/>
            <person name="Gutierrez-Patricio S."/>
            <person name="Gonzalez-Pimentel J.L."/>
            <person name="Miller A.Z."/>
            <person name="Laiz L."/>
            <person name="Saiz-Jimenez C."/>
        </authorList>
    </citation>
    <scope>NUCLEOTIDE SEQUENCE [LARGE SCALE GENOMIC DNA]</scope>
    <source>
        <strain evidence="1 2">1011MAR4D40.2</strain>
    </source>
</reference>
<proteinExistence type="predicted"/>